<dbReference type="EMBL" id="UZAE01013914">
    <property type="protein sequence ID" value="VDO11808.1"/>
    <property type="molecule type" value="Genomic_DNA"/>
</dbReference>
<evidence type="ECO:0000313" key="3">
    <source>
        <dbReference type="Proteomes" id="UP000278807"/>
    </source>
</evidence>
<proteinExistence type="predicted"/>
<protein>
    <submittedName>
        <fullName evidence="4">Expressed conserved protein</fullName>
    </submittedName>
</protein>
<feature type="region of interest" description="Disordered" evidence="1">
    <location>
        <begin position="99"/>
        <end position="156"/>
    </location>
</feature>
<sequence>MKPIPAKVAKNNHGELFLITKPDKHQSSSESHKKTHKSRAPIKIPVHPASRTQAGFGHGGCPVHGAVRPVLSAGRCMHSPPRSYACPCCVQPQKYLPTKSYENSSNSDAYYTNTSSSSSESSVGRADHGGIKIIPVQQKRSRSHDKNHSRITEPQV</sequence>
<feature type="region of interest" description="Disordered" evidence="1">
    <location>
        <begin position="1"/>
        <end position="60"/>
    </location>
</feature>
<name>A0A158QJI1_RODNA</name>
<dbReference type="AlphaFoldDB" id="A0A158QJI1"/>
<evidence type="ECO:0000313" key="4">
    <source>
        <dbReference type="WBParaSite" id="HNAJ_0001196301-mRNA-1"/>
    </source>
</evidence>
<dbReference type="WBParaSite" id="HNAJ_0001196301-mRNA-1">
    <property type="protein sequence ID" value="HNAJ_0001196301-mRNA-1"/>
    <property type="gene ID" value="HNAJ_0001196301"/>
</dbReference>
<feature type="compositionally biased region" description="Basic and acidic residues" evidence="1">
    <location>
        <begin position="21"/>
        <end position="32"/>
    </location>
</feature>
<evidence type="ECO:0000256" key="1">
    <source>
        <dbReference type="SAM" id="MobiDB-lite"/>
    </source>
</evidence>
<organism evidence="4">
    <name type="scientific">Rodentolepis nana</name>
    <name type="common">Dwarf tapeworm</name>
    <name type="synonym">Hymenolepis nana</name>
    <dbReference type="NCBI Taxonomy" id="102285"/>
    <lineage>
        <taxon>Eukaryota</taxon>
        <taxon>Metazoa</taxon>
        <taxon>Spiralia</taxon>
        <taxon>Lophotrochozoa</taxon>
        <taxon>Platyhelminthes</taxon>
        <taxon>Cestoda</taxon>
        <taxon>Eucestoda</taxon>
        <taxon>Cyclophyllidea</taxon>
        <taxon>Hymenolepididae</taxon>
        <taxon>Rodentolepis</taxon>
    </lineage>
</organism>
<feature type="compositionally biased region" description="Basic and acidic residues" evidence="1">
    <location>
        <begin position="144"/>
        <end position="156"/>
    </location>
</feature>
<keyword evidence="3" id="KW-1185">Reference proteome</keyword>
<evidence type="ECO:0000313" key="2">
    <source>
        <dbReference type="EMBL" id="VDO11808.1"/>
    </source>
</evidence>
<reference evidence="2 3" key="2">
    <citation type="submission" date="2018-11" db="EMBL/GenBank/DDBJ databases">
        <authorList>
            <consortium name="Pathogen Informatics"/>
        </authorList>
    </citation>
    <scope>NUCLEOTIDE SEQUENCE [LARGE SCALE GENOMIC DNA]</scope>
</reference>
<feature type="compositionally biased region" description="Low complexity" evidence="1">
    <location>
        <begin position="103"/>
        <end position="122"/>
    </location>
</feature>
<reference evidence="4" key="1">
    <citation type="submission" date="2016-04" db="UniProtKB">
        <authorList>
            <consortium name="WormBaseParasite"/>
        </authorList>
    </citation>
    <scope>IDENTIFICATION</scope>
</reference>
<dbReference type="Proteomes" id="UP000278807">
    <property type="component" value="Unassembled WGS sequence"/>
</dbReference>
<accession>A0A158QJI1</accession>
<gene>
    <name evidence="2" type="ORF">HNAJ_LOCUS11952</name>
</gene>